<proteinExistence type="predicted"/>
<dbReference type="EMBL" id="AVFO01000049">
    <property type="protein sequence ID" value="ESU22788.1"/>
    <property type="molecule type" value="Genomic_DNA"/>
</dbReference>
<keyword evidence="1" id="KW-1133">Transmembrane helix</keyword>
<keyword evidence="1" id="KW-0812">Transmembrane</keyword>
<organism evidence="2 3">
    <name type="scientific">Flavobacterium saliperosum S13</name>
    <dbReference type="NCBI Taxonomy" id="1341155"/>
    <lineage>
        <taxon>Bacteria</taxon>
        <taxon>Pseudomonadati</taxon>
        <taxon>Bacteroidota</taxon>
        <taxon>Flavobacteriia</taxon>
        <taxon>Flavobacteriales</taxon>
        <taxon>Flavobacteriaceae</taxon>
        <taxon>Flavobacterium</taxon>
    </lineage>
</organism>
<evidence type="ECO:0000256" key="1">
    <source>
        <dbReference type="SAM" id="Phobius"/>
    </source>
</evidence>
<evidence type="ECO:0000313" key="3">
    <source>
        <dbReference type="Proteomes" id="UP000018234"/>
    </source>
</evidence>
<protein>
    <submittedName>
        <fullName evidence="2">Uncharacterized protein</fullName>
    </submittedName>
</protein>
<reference evidence="2 3" key="1">
    <citation type="submission" date="2013-08" db="EMBL/GenBank/DDBJ databases">
        <title>Flavobacterium saliperosum type strain genome sequencing.</title>
        <authorList>
            <person name="Lee K."/>
            <person name="Yi H."/>
            <person name="Park S."/>
            <person name="Chun J."/>
        </authorList>
    </citation>
    <scope>NUCLEOTIDE SEQUENCE [LARGE SCALE GENOMIC DNA]</scope>
    <source>
        <strain evidence="2 3">S13</strain>
    </source>
</reference>
<feature type="transmembrane region" description="Helical" evidence="1">
    <location>
        <begin position="29"/>
        <end position="55"/>
    </location>
</feature>
<evidence type="ECO:0000313" key="2">
    <source>
        <dbReference type="EMBL" id="ESU22788.1"/>
    </source>
</evidence>
<keyword evidence="1" id="KW-0472">Membrane</keyword>
<sequence>MSKKINIEFISKIGKPKTGNPIINSLVNILVILSYPIIIILGLCFMLIMLLFSLFQSIFSSKKENTIETIPEIIPRINQSSWENQWSIFTSTNQIKLYQNFIGEVRFGPVYLNIKSEPSIQKLSGKIFGDWFYQYQNGIFLQQWNSIDKANANLIFINPENFEMEIIKQNIPSVLWKMKRNENESLELICDTGNEILKYEIEVNNN</sequence>
<dbReference type="Proteomes" id="UP000018234">
    <property type="component" value="Unassembled WGS sequence"/>
</dbReference>
<dbReference type="RefSeq" id="WP_023577506.1">
    <property type="nucleotide sequence ID" value="NZ_AVFO01000049.1"/>
</dbReference>
<gene>
    <name evidence="2" type="ORF">FSS13T_25280</name>
</gene>
<comment type="caution">
    <text evidence="2">The sequence shown here is derived from an EMBL/GenBank/DDBJ whole genome shotgun (WGS) entry which is preliminary data.</text>
</comment>
<name>A0ABN0QDL1_9FLAO</name>
<accession>A0ABN0QDL1</accession>
<keyword evidence="3" id="KW-1185">Reference proteome</keyword>